<keyword evidence="3" id="KW-0804">Transcription</keyword>
<dbReference type="CDD" id="cd07377">
    <property type="entry name" value="WHTH_GntR"/>
    <property type="match status" value="1"/>
</dbReference>
<dbReference type="SUPFAM" id="SSF46785">
    <property type="entry name" value="Winged helix' DNA-binding domain"/>
    <property type="match status" value="1"/>
</dbReference>
<dbReference type="GO" id="GO:0003700">
    <property type="term" value="F:DNA-binding transcription factor activity"/>
    <property type="evidence" value="ECO:0007669"/>
    <property type="project" value="InterPro"/>
</dbReference>
<evidence type="ECO:0000256" key="3">
    <source>
        <dbReference type="ARBA" id="ARBA00023163"/>
    </source>
</evidence>
<dbReference type="PANTHER" id="PTHR43537">
    <property type="entry name" value="TRANSCRIPTIONAL REGULATOR, GNTR FAMILY"/>
    <property type="match status" value="1"/>
</dbReference>
<sequence>MNTAASEPQGRSYETVLREVEEGLRSGSLRLGDRLPGERALAAEHGISRASVRDAIRILSVLGVVRSAPGSGPESGTVIIAEPSAGLSAALRLHMASSSLPAEDVIETRVILETWGAREAARRVARGDVEPERLEHLRGLLERMDSADTPAEEFHLLDTQFHTEATALAGNVVIETVMGSLREAIRSYVTAAVATMPHWGEVAGCLRQQHHEILDALAEGRGDDAAGLVESHIRWFDALRRGMAADFDATPCS</sequence>
<dbReference type="AlphaFoldDB" id="A0AAE3YIA9"/>
<dbReference type="PANTHER" id="PTHR43537:SF24">
    <property type="entry name" value="GLUCONATE OPERON TRANSCRIPTIONAL REPRESSOR"/>
    <property type="match status" value="1"/>
</dbReference>
<dbReference type="InterPro" id="IPR000524">
    <property type="entry name" value="Tscrpt_reg_HTH_GntR"/>
</dbReference>
<dbReference type="Gene3D" id="1.20.120.530">
    <property type="entry name" value="GntR ligand-binding domain-like"/>
    <property type="match status" value="1"/>
</dbReference>
<keyword evidence="5" id="KW-0670">Pyruvate</keyword>
<dbReference type="SUPFAM" id="SSF48008">
    <property type="entry name" value="GntR ligand-binding domain-like"/>
    <property type="match status" value="1"/>
</dbReference>
<dbReference type="RefSeq" id="WP_309851025.1">
    <property type="nucleotide sequence ID" value="NZ_BAAAIU010000003.1"/>
</dbReference>
<organism evidence="5 6">
    <name type="scientific">Falsarthrobacter nasiphocae</name>
    <dbReference type="NCBI Taxonomy" id="189863"/>
    <lineage>
        <taxon>Bacteria</taxon>
        <taxon>Bacillati</taxon>
        <taxon>Actinomycetota</taxon>
        <taxon>Actinomycetes</taxon>
        <taxon>Micrococcales</taxon>
        <taxon>Micrococcaceae</taxon>
        <taxon>Falsarthrobacter</taxon>
    </lineage>
</organism>
<dbReference type="Pfam" id="PF07729">
    <property type="entry name" value="FCD"/>
    <property type="match status" value="1"/>
</dbReference>
<keyword evidence="6" id="KW-1185">Reference proteome</keyword>
<dbReference type="InterPro" id="IPR011711">
    <property type="entry name" value="GntR_C"/>
</dbReference>
<dbReference type="GO" id="GO:0003677">
    <property type="term" value="F:DNA binding"/>
    <property type="evidence" value="ECO:0007669"/>
    <property type="project" value="UniProtKB-KW"/>
</dbReference>
<keyword evidence="1" id="KW-0805">Transcription regulation</keyword>
<dbReference type="EMBL" id="JAVDUI010000001">
    <property type="protein sequence ID" value="MDR6892276.1"/>
    <property type="molecule type" value="Genomic_DNA"/>
</dbReference>
<evidence type="ECO:0000313" key="5">
    <source>
        <dbReference type="EMBL" id="MDR6892276.1"/>
    </source>
</evidence>
<dbReference type="InterPro" id="IPR036390">
    <property type="entry name" value="WH_DNA-bd_sf"/>
</dbReference>
<proteinExistence type="predicted"/>
<name>A0AAE3YIA9_9MICC</name>
<dbReference type="SMART" id="SM00345">
    <property type="entry name" value="HTH_GNTR"/>
    <property type="match status" value="1"/>
</dbReference>
<protein>
    <submittedName>
        <fullName evidence="5">GntR family transcriptional repressor for pyruvate dehydrogenase complex</fullName>
    </submittedName>
</protein>
<dbReference type="InterPro" id="IPR008920">
    <property type="entry name" value="TF_FadR/GntR_C"/>
</dbReference>
<evidence type="ECO:0000256" key="2">
    <source>
        <dbReference type="ARBA" id="ARBA00023125"/>
    </source>
</evidence>
<dbReference type="SMART" id="SM00895">
    <property type="entry name" value="FCD"/>
    <property type="match status" value="1"/>
</dbReference>
<keyword evidence="2" id="KW-0238">DNA-binding</keyword>
<dbReference type="Proteomes" id="UP001247307">
    <property type="component" value="Unassembled WGS sequence"/>
</dbReference>
<dbReference type="Pfam" id="PF00392">
    <property type="entry name" value="GntR"/>
    <property type="match status" value="1"/>
</dbReference>
<evidence type="ECO:0000256" key="1">
    <source>
        <dbReference type="ARBA" id="ARBA00023015"/>
    </source>
</evidence>
<evidence type="ECO:0000313" key="6">
    <source>
        <dbReference type="Proteomes" id="UP001247307"/>
    </source>
</evidence>
<reference evidence="5" key="1">
    <citation type="submission" date="2023-07" db="EMBL/GenBank/DDBJ databases">
        <title>Sequencing the genomes of 1000 actinobacteria strains.</title>
        <authorList>
            <person name="Klenk H.-P."/>
        </authorList>
    </citation>
    <scope>NUCLEOTIDE SEQUENCE</scope>
    <source>
        <strain evidence="5">DSM 13988</strain>
    </source>
</reference>
<dbReference type="PROSITE" id="PS50949">
    <property type="entry name" value="HTH_GNTR"/>
    <property type="match status" value="1"/>
</dbReference>
<evidence type="ECO:0000259" key="4">
    <source>
        <dbReference type="PROSITE" id="PS50949"/>
    </source>
</evidence>
<accession>A0AAE3YIA9</accession>
<dbReference type="Gene3D" id="1.10.10.10">
    <property type="entry name" value="Winged helix-like DNA-binding domain superfamily/Winged helix DNA-binding domain"/>
    <property type="match status" value="1"/>
</dbReference>
<gene>
    <name evidence="5" type="ORF">J2S35_001216</name>
</gene>
<comment type="caution">
    <text evidence="5">The sequence shown here is derived from an EMBL/GenBank/DDBJ whole genome shotgun (WGS) entry which is preliminary data.</text>
</comment>
<feature type="domain" description="HTH gntR-type" evidence="4">
    <location>
        <begin position="10"/>
        <end position="82"/>
    </location>
</feature>
<dbReference type="PRINTS" id="PR00035">
    <property type="entry name" value="HTHGNTR"/>
</dbReference>
<dbReference type="InterPro" id="IPR036388">
    <property type="entry name" value="WH-like_DNA-bd_sf"/>
</dbReference>